<dbReference type="OrthoDB" id="3757673at2759"/>
<dbReference type="STRING" id="1214573.A0A0G2F929"/>
<keyword evidence="4" id="KW-1185">Reference proteome</keyword>
<name>A0A0G2F929_9PEZI</name>
<dbReference type="Proteomes" id="UP000034680">
    <property type="component" value="Unassembled WGS sequence"/>
</dbReference>
<feature type="transmembrane region" description="Helical" evidence="2">
    <location>
        <begin position="21"/>
        <end position="41"/>
    </location>
</feature>
<keyword evidence="2" id="KW-0812">Transmembrane</keyword>
<keyword evidence="2" id="KW-0472">Membrane</keyword>
<dbReference type="EMBL" id="LCUC01000406">
    <property type="protein sequence ID" value="KKY31197.1"/>
    <property type="molecule type" value="Genomic_DNA"/>
</dbReference>
<evidence type="ECO:0000256" key="2">
    <source>
        <dbReference type="SAM" id="Phobius"/>
    </source>
</evidence>
<gene>
    <name evidence="3" type="ORF">UCDDA912_g08838</name>
</gene>
<proteinExistence type="predicted"/>
<reference evidence="3 4" key="1">
    <citation type="submission" date="2015-05" db="EMBL/GenBank/DDBJ databases">
        <title>Distinctive expansion of gene families associated with plant cell wall degradation and secondary metabolism in the genomes of grapevine trunk pathogens.</title>
        <authorList>
            <person name="Lawrence D.P."/>
            <person name="Travadon R."/>
            <person name="Rolshausen P.E."/>
            <person name="Baumgartner K."/>
        </authorList>
    </citation>
    <scope>NUCLEOTIDE SEQUENCE [LARGE SCALE GENOMIC DNA]</scope>
    <source>
        <strain evidence="3">DA912</strain>
    </source>
</reference>
<organism evidence="3 4">
    <name type="scientific">Diaporthe ampelina</name>
    <dbReference type="NCBI Taxonomy" id="1214573"/>
    <lineage>
        <taxon>Eukaryota</taxon>
        <taxon>Fungi</taxon>
        <taxon>Dikarya</taxon>
        <taxon>Ascomycota</taxon>
        <taxon>Pezizomycotina</taxon>
        <taxon>Sordariomycetes</taxon>
        <taxon>Sordariomycetidae</taxon>
        <taxon>Diaporthales</taxon>
        <taxon>Diaporthaceae</taxon>
        <taxon>Diaporthe</taxon>
    </lineage>
</organism>
<reference evidence="3 4" key="2">
    <citation type="submission" date="2015-05" db="EMBL/GenBank/DDBJ databases">
        <authorList>
            <person name="Morales-Cruz A."/>
            <person name="Amrine K.C."/>
            <person name="Cantu D."/>
        </authorList>
    </citation>
    <scope>NUCLEOTIDE SEQUENCE [LARGE SCALE GENOMIC DNA]</scope>
    <source>
        <strain evidence="3">DA912</strain>
    </source>
</reference>
<protein>
    <submittedName>
        <fullName evidence="3">Uncharacterized protein</fullName>
    </submittedName>
</protein>
<dbReference type="AlphaFoldDB" id="A0A0G2F929"/>
<feature type="compositionally biased region" description="Pro residues" evidence="1">
    <location>
        <begin position="185"/>
        <end position="197"/>
    </location>
</feature>
<comment type="caution">
    <text evidence="3">The sequence shown here is derived from an EMBL/GenBank/DDBJ whole genome shotgun (WGS) entry which is preliminary data.</text>
</comment>
<sequence>MLYERKRGTYTAVMAHTGSQWTFVLAVTAIFLSVVVTLQILSSYAKASIAAPAEILTFIDAVDSSVEENESYDRDVLRVQRLDDKLRLGRLLREIQRGGDDLREELNGLLMSESGDLTSAGYSDLRDLRLRATARLLWASKRKGLEDKVRRLDMLRMRFLVAYMGLVSAGRVKKLSAKVPEKTGPLPPPPPPLPPLPLGMSSGVKKKSTRRRLSRAAALGRGDNIDGGRKAQGWAGVIRELQLSPLLQKRHAHASIGKAMSPIKSHFMVPEPPPPRGPAEADRGQYEHQIEVFPEWKEQSMF</sequence>
<evidence type="ECO:0000313" key="3">
    <source>
        <dbReference type="EMBL" id="KKY31197.1"/>
    </source>
</evidence>
<accession>A0A0G2F929</accession>
<keyword evidence="2" id="KW-1133">Transmembrane helix</keyword>
<evidence type="ECO:0000256" key="1">
    <source>
        <dbReference type="SAM" id="MobiDB-lite"/>
    </source>
</evidence>
<feature type="region of interest" description="Disordered" evidence="1">
    <location>
        <begin position="179"/>
        <end position="211"/>
    </location>
</feature>
<evidence type="ECO:0000313" key="4">
    <source>
        <dbReference type="Proteomes" id="UP000034680"/>
    </source>
</evidence>